<dbReference type="PANTHER" id="PTHR45947">
    <property type="entry name" value="SULFOQUINOVOSYL TRANSFERASE SQD2"/>
    <property type="match status" value="1"/>
</dbReference>
<dbReference type="EMBL" id="MFDO01000018">
    <property type="protein sequence ID" value="OGE65466.1"/>
    <property type="molecule type" value="Genomic_DNA"/>
</dbReference>
<proteinExistence type="predicted"/>
<dbReference type="Pfam" id="PF13439">
    <property type="entry name" value="Glyco_transf_4"/>
    <property type="match status" value="1"/>
</dbReference>
<evidence type="ECO:0000313" key="4">
    <source>
        <dbReference type="EMBL" id="OGE65466.1"/>
    </source>
</evidence>
<dbReference type="GO" id="GO:0016757">
    <property type="term" value="F:glycosyltransferase activity"/>
    <property type="evidence" value="ECO:0007669"/>
    <property type="project" value="InterPro"/>
</dbReference>
<feature type="transmembrane region" description="Helical" evidence="1">
    <location>
        <begin position="85"/>
        <end position="104"/>
    </location>
</feature>
<dbReference type="AlphaFoldDB" id="A0A1F5MJA9"/>
<dbReference type="InterPro" id="IPR050194">
    <property type="entry name" value="Glycosyltransferase_grp1"/>
</dbReference>
<evidence type="ECO:0000259" key="3">
    <source>
        <dbReference type="Pfam" id="PF13439"/>
    </source>
</evidence>
<dbReference type="SUPFAM" id="SSF53756">
    <property type="entry name" value="UDP-Glycosyltransferase/glycogen phosphorylase"/>
    <property type="match status" value="1"/>
</dbReference>
<keyword evidence="1" id="KW-1133">Transmembrane helix</keyword>
<protein>
    <recommendedName>
        <fullName evidence="6">Glycosyltransferase subfamily 4-like N-terminal domain-containing protein</fullName>
    </recommendedName>
</protein>
<accession>A0A1F5MJA9</accession>
<comment type="caution">
    <text evidence="4">The sequence shown here is derived from an EMBL/GenBank/DDBJ whole genome shotgun (WGS) entry which is preliminary data.</text>
</comment>
<organism evidence="4 5">
    <name type="scientific">Candidatus Daviesbacteria bacterium RIFCSPLOWO2_01_FULL_40_24</name>
    <dbReference type="NCBI Taxonomy" id="1797787"/>
    <lineage>
        <taxon>Bacteria</taxon>
        <taxon>Candidatus Daviesiibacteriota</taxon>
    </lineage>
</organism>
<feature type="domain" description="Glycosyl transferase family 1" evidence="2">
    <location>
        <begin position="207"/>
        <end position="357"/>
    </location>
</feature>
<evidence type="ECO:0000256" key="1">
    <source>
        <dbReference type="SAM" id="Phobius"/>
    </source>
</evidence>
<evidence type="ECO:0000313" key="5">
    <source>
        <dbReference type="Proteomes" id="UP000178017"/>
    </source>
</evidence>
<dbReference type="CDD" id="cd03801">
    <property type="entry name" value="GT4_PimA-like"/>
    <property type="match status" value="1"/>
</dbReference>
<dbReference type="Proteomes" id="UP000178017">
    <property type="component" value="Unassembled WGS sequence"/>
</dbReference>
<name>A0A1F5MJA9_9BACT</name>
<evidence type="ECO:0008006" key="6">
    <source>
        <dbReference type="Google" id="ProtNLM"/>
    </source>
</evidence>
<dbReference type="InterPro" id="IPR028098">
    <property type="entry name" value="Glyco_trans_4-like_N"/>
</dbReference>
<sequence length="384" mass="43130">MTINKKQTVLIITSHYPPNFGGVESHLQALVSGLIKSSWKVLISTYQPLASMVQAPYFENSKGVSVYRFPWLGFNIVHKLTHYPLLEFLYLFPGLFIISLFILIKHSDNINVVHSQGLVPTTVGGILAVVFRKRLVSSIHNMYFFPKEGLYTKVASLIFNMADTVLAPTQTAADELISIGVKKEKVKLFRYWLNLSRFIPHNKILAEKQLNFKGFTVLFVGRLIETKGIKIIVKMLDKLNKHINVMIAGDGPSRTYLEQAAKKNRNLTYLGRIENDRLPLYYSAADLLIVPSIVDEGWGFVAMEAISCGTPVVASKKGGLSDVVSSLVGKLVTPNSVSFSNIINSLYKKPEELKILRSGCRKYAVKNFGEKNIQGIIEHYQYEK</sequence>
<feature type="transmembrane region" description="Helical" evidence="1">
    <location>
        <begin position="110"/>
        <end position="131"/>
    </location>
</feature>
<dbReference type="Pfam" id="PF00534">
    <property type="entry name" value="Glycos_transf_1"/>
    <property type="match status" value="1"/>
</dbReference>
<keyword evidence="1" id="KW-0812">Transmembrane</keyword>
<dbReference type="PANTHER" id="PTHR45947:SF3">
    <property type="entry name" value="SULFOQUINOVOSYL TRANSFERASE SQD2"/>
    <property type="match status" value="1"/>
</dbReference>
<evidence type="ECO:0000259" key="2">
    <source>
        <dbReference type="Pfam" id="PF00534"/>
    </source>
</evidence>
<dbReference type="InterPro" id="IPR001296">
    <property type="entry name" value="Glyco_trans_1"/>
</dbReference>
<gene>
    <name evidence="4" type="ORF">A3B49_01085</name>
</gene>
<dbReference type="Gene3D" id="3.40.50.2000">
    <property type="entry name" value="Glycogen Phosphorylase B"/>
    <property type="match status" value="2"/>
</dbReference>
<feature type="domain" description="Glycosyltransferase subfamily 4-like N-terminal" evidence="3">
    <location>
        <begin position="20"/>
        <end position="188"/>
    </location>
</feature>
<reference evidence="4 5" key="1">
    <citation type="journal article" date="2016" name="Nat. Commun.">
        <title>Thousands of microbial genomes shed light on interconnected biogeochemical processes in an aquifer system.</title>
        <authorList>
            <person name="Anantharaman K."/>
            <person name="Brown C.T."/>
            <person name="Hug L.A."/>
            <person name="Sharon I."/>
            <person name="Castelle C.J."/>
            <person name="Probst A.J."/>
            <person name="Thomas B.C."/>
            <person name="Singh A."/>
            <person name="Wilkins M.J."/>
            <person name="Karaoz U."/>
            <person name="Brodie E.L."/>
            <person name="Williams K.H."/>
            <person name="Hubbard S.S."/>
            <person name="Banfield J.F."/>
        </authorList>
    </citation>
    <scope>NUCLEOTIDE SEQUENCE [LARGE SCALE GENOMIC DNA]</scope>
</reference>
<keyword evidence="1" id="KW-0472">Membrane</keyword>